<accession>A0A941EZ48</accession>
<dbReference type="NCBIfam" id="TIGR00350">
    <property type="entry name" value="lytR_cpsA_psr"/>
    <property type="match status" value="1"/>
</dbReference>
<comment type="caution">
    <text evidence="4">The sequence shown here is derived from an EMBL/GenBank/DDBJ whole genome shotgun (WGS) entry which is preliminary data.</text>
</comment>
<evidence type="ECO:0000256" key="2">
    <source>
        <dbReference type="SAM" id="Phobius"/>
    </source>
</evidence>
<dbReference type="InterPro" id="IPR004474">
    <property type="entry name" value="LytR_CpsA_psr"/>
</dbReference>
<reference evidence="4" key="1">
    <citation type="submission" date="2021-04" db="EMBL/GenBank/DDBJ databases">
        <title>Genome based classification of Actinospica acidithermotolerans sp. nov., an actinobacterium isolated from an Indonesian hot spring.</title>
        <authorList>
            <person name="Kusuma A.B."/>
            <person name="Putra K.E."/>
            <person name="Nafisah S."/>
            <person name="Loh J."/>
            <person name="Nouioui I."/>
            <person name="Goodfellow M."/>
        </authorList>
    </citation>
    <scope>NUCLEOTIDE SEQUENCE</scope>
    <source>
        <strain evidence="4">CSCA 57</strain>
    </source>
</reference>
<evidence type="ECO:0000256" key="1">
    <source>
        <dbReference type="ARBA" id="ARBA00006068"/>
    </source>
</evidence>
<dbReference type="Gene3D" id="3.40.630.190">
    <property type="entry name" value="LCP protein"/>
    <property type="match status" value="1"/>
</dbReference>
<keyword evidence="5" id="KW-1185">Reference proteome</keyword>
<dbReference type="RefSeq" id="WP_212533662.1">
    <property type="nucleotide sequence ID" value="NZ_JAGSOG010000399.1"/>
</dbReference>
<dbReference type="AlphaFoldDB" id="A0A941EZ48"/>
<keyword evidence="2" id="KW-0472">Membrane</keyword>
<sequence length="350" mass="36325">GNGGGAAAGGEGHKRRRWGRIVGFTALGLVLVLIVGFISTWIWASGKITHVGALADYSGRPAAGAGTNWLLAGSDGRDTLTKAQQDEYHTGSAGSITGSRTDTIMLLHYGSSGPDLISIPRDSYVAIPAYTDAKGVAHSASHNKINAAYQEGGPQLLVQTVEQNFGIRIDHYLEIGFLGIVNMVNAVGGVHMCLSKAVHDSYSGADLNAGCQTLNGGQALAYVRSRYSLPNSDVSRMSDQQAFIRALVDSAVRPGVLLNPFEFYPFVGGALGSVAADNNTGLLDLIRMARSARPLASGGGTTGTMPIADEGYAVSGIGDAVLLDQTKTAKVIAAVNADKPIPSGLLNSIE</sequence>
<dbReference type="PANTHER" id="PTHR33392:SF6">
    <property type="entry name" value="POLYISOPRENYL-TEICHOIC ACID--PEPTIDOGLYCAN TEICHOIC ACID TRANSFERASE TAGU"/>
    <property type="match status" value="1"/>
</dbReference>
<dbReference type="Proteomes" id="UP000675781">
    <property type="component" value="Unassembled WGS sequence"/>
</dbReference>
<dbReference type="Pfam" id="PF03816">
    <property type="entry name" value="LytR_cpsA_psr"/>
    <property type="match status" value="1"/>
</dbReference>
<dbReference type="PANTHER" id="PTHR33392">
    <property type="entry name" value="POLYISOPRENYL-TEICHOIC ACID--PEPTIDOGLYCAN TEICHOIC ACID TRANSFERASE TAGU"/>
    <property type="match status" value="1"/>
</dbReference>
<evidence type="ECO:0000313" key="5">
    <source>
        <dbReference type="Proteomes" id="UP000675781"/>
    </source>
</evidence>
<feature type="domain" description="Cell envelope-related transcriptional attenuator" evidence="3">
    <location>
        <begin position="100"/>
        <end position="251"/>
    </location>
</feature>
<gene>
    <name evidence="4" type="ORF">KDL01_38530</name>
</gene>
<feature type="non-terminal residue" evidence="4">
    <location>
        <position position="1"/>
    </location>
</feature>
<proteinExistence type="inferred from homology"/>
<keyword evidence="2" id="KW-1133">Transmembrane helix</keyword>
<feature type="transmembrane region" description="Helical" evidence="2">
    <location>
        <begin position="21"/>
        <end position="44"/>
    </location>
</feature>
<evidence type="ECO:0000313" key="4">
    <source>
        <dbReference type="EMBL" id="MBR7839223.1"/>
    </source>
</evidence>
<evidence type="ECO:0000259" key="3">
    <source>
        <dbReference type="Pfam" id="PF03816"/>
    </source>
</evidence>
<comment type="similarity">
    <text evidence="1">Belongs to the LytR/CpsA/Psr (LCP) family.</text>
</comment>
<organism evidence="4 5">
    <name type="scientific">Actinospica durhamensis</name>
    <dbReference type="NCBI Taxonomy" id="1508375"/>
    <lineage>
        <taxon>Bacteria</taxon>
        <taxon>Bacillati</taxon>
        <taxon>Actinomycetota</taxon>
        <taxon>Actinomycetes</taxon>
        <taxon>Catenulisporales</taxon>
        <taxon>Actinospicaceae</taxon>
        <taxon>Actinospica</taxon>
    </lineage>
</organism>
<name>A0A941EZ48_9ACTN</name>
<dbReference type="EMBL" id="JAGSOG010000399">
    <property type="protein sequence ID" value="MBR7839223.1"/>
    <property type="molecule type" value="Genomic_DNA"/>
</dbReference>
<keyword evidence="2" id="KW-0812">Transmembrane</keyword>
<dbReference type="InterPro" id="IPR050922">
    <property type="entry name" value="LytR/CpsA/Psr_CW_biosynth"/>
</dbReference>
<protein>
    <submittedName>
        <fullName evidence="4">LCP family protein</fullName>
    </submittedName>
</protein>